<dbReference type="AlphaFoldDB" id="A0A0P7D3P3"/>
<dbReference type="Proteomes" id="UP000050378">
    <property type="component" value="Unassembled WGS sequence"/>
</dbReference>
<organism evidence="1 2">
    <name type="scientific">Pseudoalteromonas lipolytica</name>
    <dbReference type="NCBI Taxonomy" id="570156"/>
    <lineage>
        <taxon>Bacteria</taxon>
        <taxon>Pseudomonadati</taxon>
        <taxon>Pseudomonadota</taxon>
        <taxon>Gammaproteobacteria</taxon>
        <taxon>Alteromonadales</taxon>
        <taxon>Pseudoalteromonadaceae</taxon>
        <taxon>Pseudoalteromonas</taxon>
    </lineage>
</organism>
<dbReference type="PATRIC" id="fig|570156.3.peg.3623"/>
<comment type="caution">
    <text evidence="1">The sequence shown here is derived from an EMBL/GenBank/DDBJ whole genome shotgun (WGS) entry which is preliminary data.</text>
</comment>
<evidence type="ECO:0000313" key="2">
    <source>
        <dbReference type="Proteomes" id="UP000050378"/>
    </source>
</evidence>
<protein>
    <submittedName>
        <fullName evidence="1">Uncharacterized protein</fullName>
    </submittedName>
</protein>
<gene>
    <name evidence="1" type="ORF">AOG27_12635</name>
</gene>
<accession>A0A0P7D3P3</accession>
<reference evidence="1 2" key="1">
    <citation type="submission" date="2015-09" db="EMBL/GenBank/DDBJ databases">
        <title>Draft Genome Sequence of Pseudoalteromonas lipolytica UCD-48B.</title>
        <authorList>
            <person name="Krusor M."/>
            <person name="Coil D.A."/>
            <person name="Lang J.M."/>
            <person name="Eisen J.A."/>
            <person name="Alexiev A."/>
        </authorList>
    </citation>
    <scope>NUCLEOTIDE SEQUENCE [LARGE SCALE GENOMIC DNA]</scope>
    <source>
        <strain evidence="1 2">UCD-48B</strain>
    </source>
</reference>
<name>A0A0P7D3P3_9GAMM</name>
<dbReference type="OrthoDB" id="6310600at2"/>
<proteinExistence type="predicted"/>
<dbReference type="EMBL" id="LJTC01000008">
    <property type="protein sequence ID" value="KPM82938.1"/>
    <property type="molecule type" value="Genomic_DNA"/>
</dbReference>
<sequence>MKNTLTLTLLAVLLLVLYSQFTELAYKFGFAELKLNAVLENSEHMKVKCDAYSLGFFDEIKLQNKFQKCINDYEAEGYEIVSRTDQ</sequence>
<dbReference type="RefSeq" id="WP_054553385.1">
    <property type="nucleotide sequence ID" value="NZ_LJTC01000008.1"/>
</dbReference>
<evidence type="ECO:0000313" key="1">
    <source>
        <dbReference type="EMBL" id="KPM82938.1"/>
    </source>
</evidence>